<feature type="compositionally biased region" description="Low complexity" evidence="2">
    <location>
        <begin position="652"/>
        <end position="661"/>
    </location>
</feature>
<dbReference type="Gene3D" id="1.10.287.1490">
    <property type="match status" value="1"/>
</dbReference>
<evidence type="ECO:0000256" key="3">
    <source>
        <dbReference type="SAM" id="Phobius"/>
    </source>
</evidence>
<feature type="region of interest" description="Disordered" evidence="2">
    <location>
        <begin position="532"/>
        <end position="681"/>
    </location>
</feature>
<evidence type="ECO:0000256" key="2">
    <source>
        <dbReference type="SAM" id="MobiDB-lite"/>
    </source>
</evidence>
<feature type="region of interest" description="Disordered" evidence="2">
    <location>
        <begin position="722"/>
        <end position="756"/>
    </location>
</feature>
<dbReference type="AlphaFoldDB" id="A0A922NN52"/>
<feature type="compositionally biased region" description="Basic and acidic residues" evidence="2">
    <location>
        <begin position="532"/>
        <end position="545"/>
    </location>
</feature>
<keyword evidence="3" id="KW-0472">Membrane</keyword>
<keyword evidence="5" id="KW-1185">Reference proteome</keyword>
<dbReference type="Proteomes" id="UP000249757">
    <property type="component" value="Unassembled WGS sequence"/>
</dbReference>
<proteinExistence type="predicted"/>
<comment type="caution">
    <text evidence="4">The sequence shown here is derived from an EMBL/GenBank/DDBJ whole genome shotgun (WGS) entry which is preliminary data.</text>
</comment>
<keyword evidence="1" id="KW-0175">Coiled coil</keyword>
<dbReference type="EMBL" id="NRDI02000002">
    <property type="protein sequence ID" value="KAI1519137.1"/>
    <property type="molecule type" value="Genomic_DNA"/>
</dbReference>
<accession>A0A922NN52</accession>
<evidence type="ECO:0000313" key="5">
    <source>
        <dbReference type="Proteomes" id="UP000249757"/>
    </source>
</evidence>
<feature type="compositionally biased region" description="Low complexity" evidence="2">
    <location>
        <begin position="547"/>
        <end position="559"/>
    </location>
</feature>
<reference evidence="5" key="1">
    <citation type="journal article" date="2022" name="Microb. Genom.">
        <title>A global pangenome for the wheat fungal pathogen Pyrenophora tritici-repentis and prediction of effector protein structural homology.</title>
        <authorList>
            <person name="Moolhuijzen P.M."/>
            <person name="See P.T."/>
            <person name="Shi G."/>
            <person name="Powell H.R."/>
            <person name="Cockram J."/>
            <person name="Jorgensen L.N."/>
            <person name="Benslimane H."/>
            <person name="Strelkov S.E."/>
            <person name="Turner J."/>
            <person name="Liu Z."/>
            <person name="Moffat C.S."/>
        </authorList>
    </citation>
    <scope>NUCLEOTIDE SEQUENCE [LARGE SCALE GENOMIC DNA]</scope>
</reference>
<keyword evidence="3" id="KW-0812">Transmembrane</keyword>
<organism evidence="4 5">
    <name type="scientific">Pyrenophora tritici-repentis</name>
    <dbReference type="NCBI Taxonomy" id="45151"/>
    <lineage>
        <taxon>Eukaryota</taxon>
        <taxon>Fungi</taxon>
        <taxon>Dikarya</taxon>
        <taxon>Ascomycota</taxon>
        <taxon>Pezizomycotina</taxon>
        <taxon>Dothideomycetes</taxon>
        <taxon>Pleosporomycetidae</taxon>
        <taxon>Pleosporales</taxon>
        <taxon>Pleosporineae</taxon>
        <taxon>Pleosporaceae</taxon>
        <taxon>Pyrenophora</taxon>
    </lineage>
</organism>
<sequence length="756" mass="84942">MDTYAFARHALDADPCISGDIIFLVSVLLTFAFGALFIYWFRQENLAKQLEHLSAEGVSVQAFRFDRLEETLRQMSQHSLTQVNDPTNPQGVQDLSPLMDAIRAPERKIDALEARSTIQERARAPVPQAVTIGAIGMQETRPVIPVQSYSDYSEITGVHTETRAPVPQAVTIGAIGMQETRPVIPSPDPEIEDLKNKLRQSNGIAGNMVECIRAFQAITEAGDLVAKQRNLEIASRLHDIRDIDRFVKNAYKEIDKLKLKINVDRSENKRMSDDIGLRSVRTTDLRSELKEKKQTIVSLKNQVESLNDKHAQRTESYEQDRRKQKETIADLTSEVEQKTLRIGSLEDEVKKHKKQLDRTNGFLSGIEKEIKALKLQREDMMSRTEQLTTTNNKLSAEIDMNKSAMIRGEARIGLPLETLVSWEQEQRAVSEEMERNEEDLIERRSKYNNKKKAMTNNKTGSSNREPVRNMKDTEAIMSIREKEFKENVKESYQFWGQKASEHDPDGTPKATETTTPAITNAFIFTNVPRVRDWNDTSNEDVRRASGTEPSESEANTTTSETDRLEVRLVNPAINNPVVSAEMPEERNREDESQSSDSGMIGSEADSKSSEPSTVEPPPATSAIKNPVIPTESPKEKNGEDESRISDLRTVEAEASPESSEAGTFETPPERTEDDEVSDSETKRAATYFVPGQYCELIGDPKLPSIPQQLQLARNLRLPKRNLRSSISSKSSASLNNNNHLTPRNTGISSPFSNTQV</sequence>
<evidence type="ECO:0000256" key="1">
    <source>
        <dbReference type="SAM" id="Coils"/>
    </source>
</evidence>
<feature type="coiled-coil region" evidence="1">
    <location>
        <begin position="282"/>
        <end position="383"/>
    </location>
</feature>
<name>A0A922NN52_9PLEO</name>
<evidence type="ECO:0000313" key="4">
    <source>
        <dbReference type="EMBL" id="KAI1519137.1"/>
    </source>
</evidence>
<feature type="coiled-coil region" evidence="1">
    <location>
        <begin position="419"/>
        <end position="457"/>
    </location>
</feature>
<feature type="region of interest" description="Disordered" evidence="2">
    <location>
        <begin position="498"/>
        <end position="517"/>
    </location>
</feature>
<feature type="compositionally biased region" description="Polar residues" evidence="2">
    <location>
        <begin position="739"/>
        <end position="756"/>
    </location>
</feature>
<gene>
    <name evidence="4" type="ORF">Ptr86124_002265</name>
</gene>
<keyword evidence="3" id="KW-1133">Transmembrane helix</keyword>
<feature type="compositionally biased region" description="Basic and acidic residues" evidence="2">
    <location>
        <begin position="632"/>
        <end position="651"/>
    </location>
</feature>
<feature type="compositionally biased region" description="Low complexity" evidence="2">
    <location>
        <begin position="723"/>
        <end position="738"/>
    </location>
</feature>
<feature type="transmembrane region" description="Helical" evidence="3">
    <location>
        <begin position="21"/>
        <end position="41"/>
    </location>
</feature>
<protein>
    <submittedName>
        <fullName evidence="4">SMC-N multi-domain protein</fullName>
    </submittedName>
</protein>